<dbReference type="PRINTS" id="PR00248">
    <property type="entry name" value="GPCRMGR"/>
</dbReference>
<dbReference type="EMBL" id="KV460359">
    <property type="protein sequence ID" value="OCA20021.1"/>
    <property type="molecule type" value="Genomic_DNA"/>
</dbReference>
<proteinExistence type="predicted"/>
<feature type="transmembrane region" description="Helical" evidence="12">
    <location>
        <begin position="791"/>
        <end position="811"/>
    </location>
</feature>
<keyword evidence="2" id="KW-1003">Cell membrane</keyword>
<comment type="subcellular location">
    <subcellularLocation>
        <location evidence="1">Cell membrane</location>
        <topology evidence="1">Multi-pass membrane protein</topology>
    </subcellularLocation>
</comment>
<organism evidence="15">
    <name type="scientific">Xenopus tropicalis</name>
    <name type="common">Western clawed frog</name>
    <name type="synonym">Silurana tropicalis</name>
    <dbReference type="NCBI Taxonomy" id="8364"/>
    <lineage>
        <taxon>Eukaryota</taxon>
        <taxon>Metazoa</taxon>
        <taxon>Chordata</taxon>
        <taxon>Craniata</taxon>
        <taxon>Vertebrata</taxon>
        <taxon>Euteleostomi</taxon>
        <taxon>Amphibia</taxon>
        <taxon>Batrachia</taxon>
        <taxon>Anura</taxon>
        <taxon>Pipoidea</taxon>
        <taxon>Pipidae</taxon>
        <taxon>Xenopodinae</taxon>
        <taxon>Xenopus</taxon>
        <taxon>Silurana</taxon>
    </lineage>
</organism>
<evidence type="ECO:0000256" key="7">
    <source>
        <dbReference type="ARBA" id="ARBA00023136"/>
    </source>
</evidence>
<evidence type="ECO:0000313" key="15">
    <source>
        <dbReference type="EMBL" id="OCA20021.1"/>
    </source>
</evidence>
<evidence type="ECO:0000256" key="2">
    <source>
        <dbReference type="ARBA" id="ARBA00022475"/>
    </source>
</evidence>
<evidence type="ECO:0000256" key="3">
    <source>
        <dbReference type="ARBA" id="ARBA00022692"/>
    </source>
</evidence>
<feature type="non-terminal residue" evidence="15">
    <location>
        <position position="960"/>
    </location>
</feature>
<reference evidence="15" key="2">
    <citation type="journal article" date="2010" name="Science">
        <title>The genome of the Western clawed frog Xenopus tropicalis.</title>
        <authorList>
            <person name="Hellsten U."/>
            <person name="Harland R.M."/>
            <person name="Gilchrist M.J."/>
            <person name="Hendrix D."/>
            <person name="Jurka J."/>
            <person name="Kapitonov V."/>
            <person name="Ovcharenko I."/>
            <person name="Putnam N.H."/>
            <person name="Shu S."/>
            <person name="Taher L."/>
            <person name="Blitz I.L."/>
            <person name="Blumberg B."/>
            <person name="Dichmann D.S."/>
            <person name="Dubchak I."/>
            <person name="Amaya E."/>
            <person name="Detter J.C."/>
            <person name="Fletcher R."/>
            <person name="Gerhard D.S."/>
            <person name="Goodstein D."/>
            <person name="Graves T."/>
            <person name="Grigoriev I.V."/>
            <person name="Grimwood J."/>
            <person name="Kawashima T."/>
            <person name="Lindquist E."/>
            <person name="Lucas S.M."/>
            <person name="Mead P.E."/>
            <person name="Mitros T."/>
            <person name="Ogino H."/>
            <person name="Ohta Y."/>
            <person name="Poliakov A.V."/>
            <person name="Pollet N."/>
            <person name="Robert J."/>
            <person name="Salamov A."/>
            <person name="Sater A.K."/>
            <person name="Schmutz J."/>
            <person name="Terry A."/>
            <person name="Vize P.D."/>
            <person name="Warren W.C."/>
            <person name="Wells D."/>
            <person name="Wills A."/>
            <person name="Wilson R.K."/>
            <person name="Zimmerman L.B."/>
            <person name="Zorn A.M."/>
            <person name="Grainger R."/>
            <person name="Grammer T."/>
            <person name="Khokha M.K."/>
            <person name="Richardson P.M."/>
            <person name="Rokhsar D.S."/>
        </authorList>
    </citation>
    <scope>NUCLEOTIDE SEQUENCE [LARGE SCALE GENOMIC DNA]</scope>
    <source>
        <strain evidence="15">Nigerian</strain>
    </source>
</reference>
<dbReference type="PANTHER" id="PTHR24061">
    <property type="entry name" value="CALCIUM-SENSING RECEPTOR-RELATED"/>
    <property type="match status" value="1"/>
</dbReference>
<dbReference type="Gene3D" id="2.10.50.30">
    <property type="entry name" value="GPCR, family 3, nine cysteines domain"/>
    <property type="match status" value="1"/>
</dbReference>
<dbReference type="InterPro" id="IPR004073">
    <property type="entry name" value="GPCR_3_vmron_rcpt_2"/>
</dbReference>
<feature type="transmembrane region" description="Helical" evidence="12">
    <location>
        <begin position="635"/>
        <end position="655"/>
    </location>
</feature>
<dbReference type="InterPro" id="IPR011500">
    <property type="entry name" value="GPCR_3_9-Cys_dom"/>
</dbReference>
<evidence type="ECO:0000256" key="11">
    <source>
        <dbReference type="SAM" id="MobiDB-lite"/>
    </source>
</evidence>
<feature type="signal peptide" evidence="13">
    <location>
        <begin position="1"/>
        <end position="17"/>
    </location>
</feature>
<dbReference type="Pfam" id="PF07562">
    <property type="entry name" value="NCD3G"/>
    <property type="match status" value="1"/>
</dbReference>
<reference evidence="15" key="3">
    <citation type="submission" date="2016-05" db="EMBL/GenBank/DDBJ databases">
        <title>WGS assembly of Xenopus tropicalis.</title>
        <authorList>
            <person name="Sessions A."/>
            <person name="Jenkins J."/>
            <person name="Mitros T."/>
            <person name="Lyons J.T."/>
            <person name="Dichmann D.S."/>
            <person name="Robert J."/>
            <person name="Harland R.M."/>
            <person name="Rokhsar D.S."/>
        </authorList>
    </citation>
    <scope>NUCLEOTIDE SEQUENCE</scope>
    <source>
        <strain evidence="15">Nigerian</strain>
    </source>
</reference>
<dbReference type="AlphaFoldDB" id="A0A1B8YAJ6"/>
<dbReference type="GO" id="GO:0005886">
    <property type="term" value="C:plasma membrane"/>
    <property type="evidence" value="ECO:0007669"/>
    <property type="project" value="UniProtKB-SubCell"/>
</dbReference>
<dbReference type="Pfam" id="PF01094">
    <property type="entry name" value="ANF_receptor"/>
    <property type="match status" value="1"/>
</dbReference>
<feature type="domain" description="G-protein coupled receptors family 3 profile" evidence="14">
    <location>
        <begin position="597"/>
        <end position="861"/>
    </location>
</feature>
<evidence type="ECO:0000256" key="4">
    <source>
        <dbReference type="ARBA" id="ARBA00022729"/>
    </source>
</evidence>
<keyword evidence="7 12" id="KW-0472">Membrane</keyword>
<evidence type="ECO:0000256" key="9">
    <source>
        <dbReference type="ARBA" id="ARBA00023180"/>
    </source>
</evidence>
<dbReference type="SUPFAM" id="SSF53822">
    <property type="entry name" value="Periplasmic binding protein-like I"/>
    <property type="match status" value="1"/>
</dbReference>
<feature type="chain" id="PRO_5008619649" description="G-protein coupled receptors family 3 profile domain-containing protein" evidence="13">
    <location>
        <begin position="18"/>
        <end position="960"/>
    </location>
</feature>
<feature type="transmembrane region" description="Helical" evidence="12">
    <location>
        <begin position="703"/>
        <end position="729"/>
    </location>
</feature>
<dbReference type="InterPro" id="IPR038550">
    <property type="entry name" value="GPCR_3_9-Cys_sf"/>
</dbReference>
<evidence type="ECO:0000256" key="13">
    <source>
        <dbReference type="SAM" id="SignalP"/>
    </source>
</evidence>
<dbReference type="FunFam" id="3.40.50.2300:FF:000611">
    <property type="entry name" value="Uncharacterized protein"/>
    <property type="match status" value="1"/>
</dbReference>
<gene>
    <name evidence="15" type="ORF">XENTR_v900265002mg</name>
</gene>
<dbReference type="CDD" id="cd15283">
    <property type="entry name" value="7tmC_V2R_pheromone"/>
    <property type="match status" value="1"/>
</dbReference>
<dbReference type="FunFam" id="3.40.50.2300:FF:000099">
    <property type="entry name" value="Eg435916, gene 1"/>
    <property type="match status" value="1"/>
</dbReference>
<sequence>MLLLAVLLYIFPAASDAHLPPGSACALRPPRHTTNVKPGDLVIAAFLQLNDVFIINKVDFVGESFIISCTRATFRYYRHYLAFIFAVEEINRSSWILPNITLGYQIFDSCAAVPKSLSGALGAISGKQQHVPNFSCWGKSKMVGFVGDLSTDTTYAIAQLVGVLSYPQISYGSMDPVFNDRTQFPSFYRTIPNEEAEMDGIVQILKHFGWKWVGLIISDDDTGNRGRERISKGLFSNGGCLSFTVVLQDTNKIGVFHENMIVGEIEKTTANVIVLFISTKFTYSLAHLFRFHKMPPKLWITSSFITNIMTFKQEEMETTLTGSLSLMIQEGEIPGFEQFFYTFSPNNYPNDALIVSTWQKLFDCYFIDSPSFIWGIPGTVVKTCTGNETMSAADVSVYGNQNYRVTYRVYTAVYALARALHNLYSAQPPANHWGKLESLQKEFKPWQLNKFVRNVTFTTFSGNTHSFNKYGDPPVRFDIIKWFFFPRHHITTKVGTFNKSDNKTQLYINISADLWGPYFIMTPQSLCNEPCAPGYRKAKREGAPSCCYDCVWCVDGEISNTSDAPRCFKCSEYQMSNIRRTGCISKTVNFLSYKDTLGASLASIALVLFLTTSAVQGIFVKYWETPIVRANNQNLSCLLLISLMLCFLCTLLFIGRPTQICCLLRQVTFGIVFTISVSSVLAKTLTVIIAFNATKPGSKLKKYVGTQLAILLVLMCTLGKIGISVVWMASNPPFLEADTFSEMDTVILLCNEGSVTFFFCIIGYIGTLALLSFIAAFLAKDFPDRFNEAKNITFSMLGFCSVWGAFVPAYLSSKGSRMVAVEIFAILASSAGLLGCIFVPKCFIIFFRPKLNKRANVLKQSPEVSVQDTKKRYFLQKHKGVVDIDLKALEKDIASPNYTKKKGRRRPQEGGPQKVCRQETHEPNLIPEESLIQSFCAEHKKVEREAYNLSTGRGKTKHKS</sequence>
<accession>A0A1B8YAJ6</accession>
<dbReference type="PANTHER" id="PTHR24061:SF566">
    <property type="entry name" value="VOMERONASAL TYPE-2 RECEPTOR 26"/>
    <property type="match status" value="1"/>
</dbReference>
<dbReference type="Pfam" id="PF00003">
    <property type="entry name" value="7tm_3"/>
    <property type="match status" value="1"/>
</dbReference>
<keyword evidence="3 12" id="KW-0812">Transmembrane</keyword>
<feature type="transmembrane region" description="Helical" evidence="12">
    <location>
        <begin position="823"/>
        <end position="847"/>
    </location>
</feature>
<keyword evidence="9" id="KW-0325">Glycoprotein</keyword>
<name>A0A1B8YAJ6_XENTR</name>
<dbReference type="PROSITE" id="PS50259">
    <property type="entry name" value="G_PROTEIN_RECEP_F3_4"/>
    <property type="match status" value="1"/>
</dbReference>
<dbReference type="GO" id="GO:0004930">
    <property type="term" value="F:G protein-coupled receptor activity"/>
    <property type="evidence" value="ECO:0007669"/>
    <property type="project" value="UniProtKB-KW"/>
</dbReference>
<dbReference type="PRINTS" id="PR01535">
    <property type="entry name" value="VOMERONASL2R"/>
</dbReference>
<dbReference type="PROSITE" id="PS00981">
    <property type="entry name" value="G_PROTEIN_RECEP_F3_3"/>
    <property type="match status" value="1"/>
</dbReference>
<evidence type="ECO:0000259" key="14">
    <source>
        <dbReference type="PROSITE" id="PS50259"/>
    </source>
</evidence>
<keyword evidence="5 12" id="KW-1133">Transmembrane helix</keyword>
<dbReference type="Gene3D" id="3.40.50.2300">
    <property type="match status" value="2"/>
</dbReference>
<reference evidence="15" key="1">
    <citation type="submission" date="2009-11" db="EMBL/GenBank/DDBJ databases">
        <authorList>
            <consortium name="US DOE Joint Genome Institute (JGI-PGF)"/>
            <person name="Ottilar R."/>
            <person name="Schmutz J."/>
            <person name="Salamov A."/>
            <person name="Cheng J.F."/>
            <person name="Lucas S."/>
            <person name="Pitluck S."/>
            <person name="Gundlach H."/>
            <person name="Guo Y."/>
            <person name="Haberer G."/>
            <person name="Nasrallah J."/>
            <person name="Mayer K.F.X."/>
            <person name="van de Peer Y."/>
            <person name="Weigel D."/>
            <person name="Grigoriev I.V."/>
        </authorList>
    </citation>
    <scope>NUCLEOTIDE SEQUENCE</scope>
    <source>
        <strain evidence="15">Nigerian</strain>
    </source>
</reference>
<dbReference type="CDD" id="cd06365">
    <property type="entry name" value="PBP1_pheromone_receptor"/>
    <property type="match status" value="1"/>
</dbReference>
<dbReference type="InterPro" id="IPR017978">
    <property type="entry name" value="GPCR_3_C"/>
</dbReference>
<evidence type="ECO:0000256" key="10">
    <source>
        <dbReference type="ARBA" id="ARBA00023224"/>
    </source>
</evidence>
<dbReference type="InterPro" id="IPR000337">
    <property type="entry name" value="GPCR_3"/>
</dbReference>
<keyword evidence="10" id="KW-0807">Transducer</keyword>
<feature type="transmembrane region" description="Helical" evidence="12">
    <location>
        <begin position="601"/>
        <end position="623"/>
    </location>
</feature>
<evidence type="ECO:0000256" key="1">
    <source>
        <dbReference type="ARBA" id="ARBA00004651"/>
    </source>
</evidence>
<dbReference type="InterPro" id="IPR001828">
    <property type="entry name" value="ANF_lig-bd_rcpt"/>
</dbReference>
<keyword evidence="6" id="KW-0297">G-protein coupled receptor</keyword>
<evidence type="ECO:0000256" key="5">
    <source>
        <dbReference type="ARBA" id="ARBA00022989"/>
    </source>
</evidence>
<protein>
    <recommendedName>
        <fullName evidence="14">G-protein coupled receptors family 3 profile domain-containing protein</fullName>
    </recommendedName>
</protein>
<feature type="transmembrane region" description="Helical" evidence="12">
    <location>
        <begin position="667"/>
        <end position="691"/>
    </location>
</feature>
<dbReference type="FunFam" id="3.40.50.2300:FF:000473">
    <property type="entry name" value="Uncharacterized protein"/>
    <property type="match status" value="1"/>
</dbReference>
<dbReference type="FunFam" id="2.10.50.30:FF:000003">
    <property type="entry name" value="Vomeronasal 2, receptor 120"/>
    <property type="match status" value="1"/>
</dbReference>
<dbReference type="InterPro" id="IPR028082">
    <property type="entry name" value="Peripla_BP_I"/>
</dbReference>
<keyword evidence="8" id="KW-0675">Receptor</keyword>
<dbReference type="InterPro" id="IPR000068">
    <property type="entry name" value="GPCR_3_Ca_sens_rcpt-rel"/>
</dbReference>
<evidence type="ECO:0000256" key="6">
    <source>
        <dbReference type="ARBA" id="ARBA00023040"/>
    </source>
</evidence>
<evidence type="ECO:0000256" key="12">
    <source>
        <dbReference type="SAM" id="Phobius"/>
    </source>
</evidence>
<evidence type="ECO:0000256" key="8">
    <source>
        <dbReference type="ARBA" id="ARBA00023170"/>
    </source>
</evidence>
<feature type="transmembrane region" description="Helical" evidence="12">
    <location>
        <begin position="755"/>
        <end position="779"/>
    </location>
</feature>
<feature type="region of interest" description="Disordered" evidence="11">
    <location>
        <begin position="897"/>
        <end position="927"/>
    </location>
</feature>
<dbReference type="InterPro" id="IPR017979">
    <property type="entry name" value="GPCR_3_CS"/>
</dbReference>
<dbReference type="FunFam" id="3.40.50.2300:FF:000728">
    <property type="entry name" value="Uncharacterized protein"/>
    <property type="match status" value="1"/>
</dbReference>
<keyword evidence="4 13" id="KW-0732">Signal</keyword>